<feature type="domain" description="PNPLA" evidence="10">
    <location>
        <begin position="697"/>
        <end position="877"/>
    </location>
</feature>
<dbReference type="OrthoDB" id="10021675at2759"/>
<evidence type="ECO:0000256" key="4">
    <source>
        <dbReference type="ARBA" id="ARBA00023043"/>
    </source>
</evidence>
<dbReference type="InterPro" id="IPR002110">
    <property type="entry name" value="Ankyrin_rpt"/>
</dbReference>
<dbReference type="InterPro" id="IPR016035">
    <property type="entry name" value="Acyl_Trfase/lysoPLipase"/>
</dbReference>
<dbReference type="GO" id="GO:0016042">
    <property type="term" value="P:lipid catabolic process"/>
    <property type="evidence" value="ECO:0007669"/>
    <property type="project" value="UniProtKB-UniRule"/>
</dbReference>
<comment type="caution">
    <text evidence="8">Lacks conserved residue(s) required for the propagation of feature annotation.</text>
</comment>
<dbReference type="PROSITE" id="PS51635">
    <property type="entry name" value="PNPLA"/>
    <property type="match status" value="1"/>
</dbReference>
<dbReference type="Gene3D" id="1.25.40.20">
    <property type="entry name" value="Ankyrin repeat-containing domain"/>
    <property type="match status" value="2"/>
</dbReference>
<dbReference type="GO" id="GO:0005739">
    <property type="term" value="C:mitochondrion"/>
    <property type="evidence" value="ECO:0007669"/>
    <property type="project" value="TreeGrafter"/>
</dbReference>
<dbReference type="Gene3D" id="3.40.1090.10">
    <property type="entry name" value="Cytosolic phospholipase A2 catalytic domain"/>
    <property type="match status" value="1"/>
</dbReference>
<dbReference type="GO" id="GO:2000304">
    <property type="term" value="P:positive regulation of ceramide biosynthetic process"/>
    <property type="evidence" value="ECO:0007669"/>
    <property type="project" value="TreeGrafter"/>
</dbReference>
<dbReference type="GO" id="GO:0047499">
    <property type="term" value="F:calcium-independent phospholipase A2 activity"/>
    <property type="evidence" value="ECO:0007669"/>
    <property type="project" value="InterPro"/>
</dbReference>
<keyword evidence="2" id="KW-0677">Repeat</keyword>
<dbReference type="CDD" id="cd07212">
    <property type="entry name" value="Pat_PNPLA9"/>
    <property type="match status" value="1"/>
</dbReference>
<keyword evidence="8" id="KW-0442">Lipid degradation</keyword>
<dbReference type="InterPro" id="IPR047148">
    <property type="entry name" value="PLPL9"/>
</dbReference>
<dbReference type="InterPro" id="IPR036770">
    <property type="entry name" value="Ankyrin_rpt-contain_sf"/>
</dbReference>
<dbReference type="PROSITE" id="PS50088">
    <property type="entry name" value="ANK_REPEAT"/>
    <property type="match status" value="3"/>
</dbReference>
<dbReference type="Pfam" id="PF12796">
    <property type="entry name" value="Ank_2"/>
    <property type="match status" value="2"/>
</dbReference>
<feature type="compositionally biased region" description="Basic and acidic residues" evidence="9">
    <location>
        <begin position="203"/>
        <end position="218"/>
    </location>
</feature>
<evidence type="ECO:0000256" key="2">
    <source>
        <dbReference type="ARBA" id="ARBA00022737"/>
    </source>
</evidence>
<evidence type="ECO:0000256" key="9">
    <source>
        <dbReference type="SAM" id="MobiDB-lite"/>
    </source>
</evidence>
<comment type="caution">
    <text evidence="11">The sequence shown here is derived from an EMBL/GenBank/DDBJ whole genome shotgun (WGS) entry which is preliminary data.</text>
</comment>
<dbReference type="SUPFAM" id="SSF48403">
    <property type="entry name" value="Ankyrin repeat"/>
    <property type="match status" value="1"/>
</dbReference>
<evidence type="ECO:0000313" key="11">
    <source>
        <dbReference type="EMBL" id="CAI5451243.1"/>
    </source>
</evidence>
<proteinExistence type="predicted"/>
<evidence type="ECO:0000256" key="5">
    <source>
        <dbReference type="ARBA" id="ARBA00023098"/>
    </source>
</evidence>
<evidence type="ECO:0000256" key="1">
    <source>
        <dbReference type="ARBA" id="ARBA00013278"/>
    </source>
</evidence>
<reference evidence="11" key="1">
    <citation type="submission" date="2022-11" db="EMBL/GenBank/DDBJ databases">
        <authorList>
            <person name="Kikuchi T."/>
        </authorList>
    </citation>
    <scope>NUCLEOTIDE SEQUENCE</scope>
    <source>
        <strain evidence="11">PS1010</strain>
    </source>
</reference>
<keyword evidence="5 8" id="KW-0443">Lipid metabolism</keyword>
<evidence type="ECO:0000256" key="7">
    <source>
        <dbReference type="PROSITE-ProRule" id="PRU00023"/>
    </source>
</evidence>
<dbReference type="AlphaFoldDB" id="A0A9P1IXJ4"/>
<feature type="repeat" description="ANK" evidence="7">
    <location>
        <begin position="329"/>
        <end position="361"/>
    </location>
</feature>
<dbReference type="SUPFAM" id="SSF52151">
    <property type="entry name" value="FabD/lysophospholipase-like"/>
    <property type="match status" value="1"/>
</dbReference>
<dbReference type="SMART" id="SM00248">
    <property type="entry name" value="ANK"/>
    <property type="match status" value="8"/>
</dbReference>
<evidence type="ECO:0000256" key="8">
    <source>
        <dbReference type="PROSITE-ProRule" id="PRU01161"/>
    </source>
</evidence>
<sequence length="1024" mass="114765">MAFTQLTWKDFLKTFEFVDQAFDSVVNMITGDGNEDGSSNDSSNNNSETAILTAGSQNTAVVLKRKRRSDSNYEEASTSKKSSSEDDGSDKEDLGALRFLSSITSVIINPLRRSIYSGDDSWVPADCEQLAEFPKELLDNYKKVHPNVEAPQKYNLVNGDFAVLVSKASLDEAGSKRKTKSEQKSREEVLTNNPLNASAEKTPSAEKTSKEEIKEKTSSIEQIEHPLHHLAITLYDEKNSKYVVSLFRSHNFENVVALCERCRENPELFRSFPRDVDIKEYLLTIFNELRENMTWKTVHIAAKIGLIEYFEEMKEHKRKRYFNMIAQPEGLNALMIAVQNDQLETVKLMLEQGADINIVSQEGENILHIAALSSMEMIKFLWETKKCATMLNKSDAAGNSPMYIALTNGYLSNARLLKNLGATLTAAEATHEATPLIGSVKRGKLDVATLKKILEIKPDAFEEVEPTTGNSVLHCVTTKRCLVMLMEKYKDKVNTSACNNLKQNPIHVFAAKEEIGLVMTICSFSADIDVQDGNGNTPLHYAVTKGNLDMTRQLLCLGADPNKLNHFKESPRHIAARFSEKQKAVDMVRSLIICGAKTCDVGFVGCAFGCMNREGIGAYRAHITSEDEKIKNAQVAKDATTGAYEFELDPDTHVLNEAYAEKNEVRDFPHKMALERVKEKLEQLAKKQDKSNIVNVLALDGGGIRGLVTVQMLIALEKYLDKPLIEYFDWIGATSTGSYIMSTLLVGQNIRQAQRYYLQFKDLLFDSWKRPYDANILEGLMKRLFGENLKMGEVKYPKIFCTTVRADTFPVQLDLCRSYRLPLTDKENDELGFKDPNELTLWKACRRSSAAPTYFSASEGKYIDGGMISNNPTLDLLSEICFWNTTCQKSGNNGKVVDIGCVLSVGTGVTPVSPVDPSVFEMNDLMGLLRGIRNLSLVVIDQATATEGAPITRSRSWCHSLGAPYFRLNAPIFKDIILDTNDDLDLAKIMWDSVVYSHTHRKDFEEIANLLKMIGTTEERKKYL</sequence>
<dbReference type="EMBL" id="CANHGI010000005">
    <property type="protein sequence ID" value="CAI5451243.1"/>
    <property type="molecule type" value="Genomic_DNA"/>
</dbReference>
<feature type="active site" description="Nucleophile" evidence="8">
    <location>
        <position position="735"/>
    </location>
</feature>
<dbReference type="Proteomes" id="UP001152747">
    <property type="component" value="Unassembled WGS sequence"/>
</dbReference>
<dbReference type="GO" id="GO:0052816">
    <property type="term" value="F:long-chain fatty acyl-CoA hydrolase activity"/>
    <property type="evidence" value="ECO:0007669"/>
    <property type="project" value="TreeGrafter"/>
</dbReference>
<evidence type="ECO:0000313" key="12">
    <source>
        <dbReference type="Proteomes" id="UP001152747"/>
    </source>
</evidence>
<accession>A0A9P1IXJ4</accession>
<gene>
    <name evidence="11" type="ORF">CAMP_LOCUS13880</name>
</gene>
<dbReference type="InterPro" id="IPR002641">
    <property type="entry name" value="PNPLA_dom"/>
</dbReference>
<feature type="compositionally biased region" description="Polar residues" evidence="9">
    <location>
        <begin position="190"/>
        <end position="201"/>
    </location>
</feature>
<feature type="short sequence motif" description="GXGXXG" evidence="8">
    <location>
        <begin position="701"/>
        <end position="706"/>
    </location>
</feature>
<organism evidence="11 12">
    <name type="scientific">Caenorhabditis angaria</name>
    <dbReference type="NCBI Taxonomy" id="860376"/>
    <lineage>
        <taxon>Eukaryota</taxon>
        <taxon>Metazoa</taxon>
        <taxon>Ecdysozoa</taxon>
        <taxon>Nematoda</taxon>
        <taxon>Chromadorea</taxon>
        <taxon>Rhabditida</taxon>
        <taxon>Rhabditina</taxon>
        <taxon>Rhabditomorpha</taxon>
        <taxon>Rhabditoidea</taxon>
        <taxon>Rhabditidae</taxon>
        <taxon>Peloderinae</taxon>
        <taxon>Caenorhabditis</taxon>
    </lineage>
</organism>
<feature type="short sequence motif" description="DGA/G" evidence="8">
    <location>
        <begin position="864"/>
        <end position="866"/>
    </location>
</feature>
<keyword evidence="4 7" id="KW-0040">ANK repeat</keyword>
<name>A0A9P1IXJ4_9PELO</name>
<protein>
    <recommendedName>
        <fullName evidence="1">phospholipase A2</fullName>
        <ecNumber evidence="1">3.1.1.4</ecNumber>
    </recommendedName>
</protein>
<feature type="region of interest" description="Disordered" evidence="9">
    <location>
        <begin position="172"/>
        <end position="218"/>
    </location>
</feature>
<feature type="repeat" description="ANK" evidence="7">
    <location>
        <begin position="534"/>
        <end position="566"/>
    </location>
</feature>
<evidence type="ECO:0000256" key="3">
    <source>
        <dbReference type="ARBA" id="ARBA00022801"/>
    </source>
</evidence>
<evidence type="ECO:0000256" key="6">
    <source>
        <dbReference type="ARBA" id="ARBA00023422"/>
    </source>
</evidence>
<feature type="active site" description="Proton acceptor" evidence="8">
    <location>
        <position position="864"/>
    </location>
</feature>
<comment type="catalytic activity">
    <reaction evidence="6">
        <text>a 1,2-diacyl-sn-glycero-3-phosphocholine + H2O = a 1-acyl-sn-glycero-3-phosphocholine + a fatty acid + H(+)</text>
        <dbReference type="Rhea" id="RHEA:15801"/>
        <dbReference type="ChEBI" id="CHEBI:15377"/>
        <dbReference type="ChEBI" id="CHEBI:15378"/>
        <dbReference type="ChEBI" id="CHEBI:28868"/>
        <dbReference type="ChEBI" id="CHEBI:57643"/>
        <dbReference type="ChEBI" id="CHEBI:58168"/>
        <dbReference type="EC" id="3.1.1.4"/>
    </reaction>
    <physiologicalReaction direction="left-to-right" evidence="6">
        <dbReference type="Rhea" id="RHEA:15802"/>
    </physiologicalReaction>
</comment>
<feature type="compositionally biased region" description="Basic and acidic residues" evidence="9">
    <location>
        <begin position="172"/>
        <end position="189"/>
    </location>
</feature>
<dbReference type="PANTHER" id="PTHR24139:SF34">
    <property type="entry name" value="85_88 KDA CALCIUM-INDEPENDENT PHOSPHOLIPASE A2"/>
    <property type="match status" value="1"/>
</dbReference>
<feature type="region of interest" description="Disordered" evidence="9">
    <location>
        <begin position="63"/>
        <end position="91"/>
    </location>
</feature>
<dbReference type="EC" id="3.1.1.4" evidence="1"/>
<keyword evidence="12" id="KW-1185">Reference proteome</keyword>
<evidence type="ECO:0000259" key="10">
    <source>
        <dbReference type="PROSITE" id="PS51635"/>
    </source>
</evidence>
<dbReference type="Pfam" id="PF01734">
    <property type="entry name" value="Patatin"/>
    <property type="match status" value="1"/>
</dbReference>
<keyword evidence="3 8" id="KW-0378">Hydrolase</keyword>
<dbReference type="PANTHER" id="PTHR24139">
    <property type="entry name" value="CALCIUM-INDEPENDENT PHOSPHOLIPASE A2"/>
    <property type="match status" value="1"/>
</dbReference>
<dbReference type="PROSITE" id="PS50297">
    <property type="entry name" value="ANK_REP_REGION"/>
    <property type="match status" value="2"/>
</dbReference>
<feature type="repeat" description="ANK" evidence="7">
    <location>
        <begin position="397"/>
        <end position="429"/>
    </location>
</feature>